<organism evidence="1 2">
    <name type="scientific">Tessaracoccus palaemonis</name>
    <dbReference type="NCBI Taxonomy" id="2829499"/>
    <lineage>
        <taxon>Bacteria</taxon>
        <taxon>Bacillati</taxon>
        <taxon>Actinomycetota</taxon>
        <taxon>Actinomycetes</taxon>
        <taxon>Propionibacteriales</taxon>
        <taxon>Propionibacteriaceae</taxon>
        <taxon>Tessaracoccus</taxon>
    </lineage>
</organism>
<proteinExistence type="predicted"/>
<gene>
    <name evidence="1" type="ORF">KDB89_08610</name>
</gene>
<evidence type="ECO:0000313" key="1">
    <source>
        <dbReference type="EMBL" id="QXT61854.1"/>
    </source>
</evidence>
<protein>
    <submittedName>
        <fullName evidence="1">DUF4192 domain-containing protein</fullName>
    </submittedName>
</protein>
<dbReference type="RefSeq" id="WP_219080183.1">
    <property type="nucleotide sequence ID" value="NZ_CP079216.1"/>
</dbReference>
<accession>A0ABX8SFW4</accession>
<name>A0ABX8SFW4_9ACTN</name>
<sequence length="308" mass="33553">MNPVIIRGASREEILAAPPVLLGFHPRESVVLLLLDAGVVACCIRVDLDWFAHDFFPVASQLERAASQVPEAAIVLIGYGADEDGVRLAMDELLTVVGHGRRTDEFLLRDGSFLCLCGDCEEAPFQFENTGLAAQAVYEGIRIEPDRDTAVAPVLLHHPVCDEEALRALEEAAALPERRAMRLTRELAERPGPLTAHEALILGTLLGDEERQSALAQRLLGRSVGPEIGDRIWEHLAQARAVVPDHLVGDVLGLLALGSWTTGRGAAHSCCLEQLALIDPWNPFGLFAAQVHREATSPRTFRAGRRPR</sequence>
<dbReference type="InterPro" id="IPR025447">
    <property type="entry name" value="DUF4192"/>
</dbReference>
<dbReference type="Pfam" id="PF13830">
    <property type="entry name" value="DUF4192"/>
    <property type="match status" value="1"/>
</dbReference>
<evidence type="ECO:0000313" key="2">
    <source>
        <dbReference type="Proteomes" id="UP000824504"/>
    </source>
</evidence>
<dbReference type="Proteomes" id="UP000824504">
    <property type="component" value="Chromosome"/>
</dbReference>
<dbReference type="EMBL" id="CP079216">
    <property type="protein sequence ID" value="QXT61854.1"/>
    <property type="molecule type" value="Genomic_DNA"/>
</dbReference>
<keyword evidence="2" id="KW-1185">Reference proteome</keyword>
<reference evidence="1 2" key="1">
    <citation type="submission" date="2021-07" db="EMBL/GenBank/DDBJ databases">
        <title>complete genome sequencing of Tessaracoccus sp.J1M15.</title>
        <authorList>
            <person name="Bae J.-W."/>
            <person name="Kim D.-y."/>
        </authorList>
    </citation>
    <scope>NUCLEOTIDE SEQUENCE [LARGE SCALE GENOMIC DNA]</scope>
    <source>
        <strain evidence="1 2">J1M15</strain>
    </source>
</reference>